<comment type="caution">
    <text evidence="2">The sequence shown here is derived from an EMBL/GenBank/DDBJ whole genome shotgun (WGS) entry which is preliminary data.</text>
</comment>
<proteinExistence type="predicted"/>
<keyword evidence="3" id="KW-1185">Reference proteome</keyword>
<evidence type="ECO:0000313" key="2">
    <source>
        <dbReference type="EMBL" id="KAB1216337.1"/>
    </source>
</evidence>
<protein>
    <submittedName>
        <fullName evidence="2">Uncharacterized protein</fullName>
    </submittedName>
</protein>
<evidence type="ECO:0000256" key="1">
    <source>
        <dbReference type="SAM" id="MobiDB-lite"/>
    </source>
</evidence>
<dbReference type="AlphaFoldDB" id="A0A6A1VWU1"/>
<feature type="compositionally biased region" description="Basic and acidic residues" evidence="1">
    <location>
        <begin position="47"/>
        <end position="58"/>
    </location>
</feature>
<dbReference type="EMBL" id="RXIC02000022">
    <property type="protein sequence ID" value="KAB1216337.1"/>
    <property type="molecule type" value="Genomic_DNA"/>
</dbReference>
<sequence>MADGSRLNLLAEAVTIMKEKQENQQKTLNDLLVQLTDLSAGMRALTEEKQLEPARSRGDCSYQNSGDSGGLNPRYLQRQRRFYQRAKDKKIEDQEDARSSKVKIQDYKANNEFLNFMFVGQQLVVKVNWYIEKQFRSKQL</sequence>
<feature type="region of interest" description="Disordered" evidence="1">
    <location>
        <begin position="47"/>
        <end position="74"/>
    </location>
</feature>
<name>A0A6A1VWU1_9ROSI</name>
<reference evidence="2 3" key="1">
    <citation type="journal article" date="2019" name="Plant Biotechnol. J.">
        <title>The red bayberry genome and genetic basis of sex determination.</title>
        <authorList>
            <person name="Jia H.M."/>
            <person name="Jia H.J."/>
            <person name="Cai Q.L."/>
            <person name="Wang Y."/>
            <person name="Zhao H.B."/>
            <person name="Yang W.F."/>
            <person name="Wang G.Y."/>
            <person name="Li Y.H."/>
            <person name="Zhan D.L."/>
            <person name="Shen Y.T."/>
            <person name="Niu Q.F."/>
            <person name="Chang L."/>
            <person name="Qiu J."/>
            <person name="Zhao L."/>
            <person name="Xie H.B."/>
            <person name="Fu W.Y."/>
            <person name="Jin J."/>
            <person name="Li X.W."/>
            <person name="Jiao Y."/>
            <person name="Zhou C.C."/>
            <person name="Tu T."/>
            <person name="Chai C.Y."/>
            <person name="Gao J.L."/>
            <person name="Fan L.J."/>
            <person name="van de Weg E."/>
            <person name="Wang J.Y."/>
            <person name="Gao Z.S."/>
        </authorList>
    </citation>
    <scope>NUCLEOTIDE SEQUENCE [LARGE SCALE GENOMIC DNA]</scope>
    <source>
        <tissue evidence="2">Leaves</tissue>
    </source>
</reference>
<gene>
    <name evidence="2" type="ORF">CJ030_MR4G018378</name>
</gene>
<dbReference type="Proteomes" id="UP000516437">
    <property type="component" value="Chromosome 4"/>
</dbReference>
<accession>A0A6A1VWU1</accession>
<organism evidence="2 3">
    <name type="scientific">Morella rubra</name>
    <name type="common">Chinese bayberry</name>
    <dbReference type="NCBI Taxonomy" id="262757"/>
    <lineage>
        <taxon>Eukaryota</taxon>
        <taxon>Viridiplantae</taxon>
        <taxon>Streptophyta</taxon>
        <taxon>Embryophyta</taxon>
        <taxon>Tracheophyta</taxon>
        <taxon>Spermatophyta</taxon>
        <taxon>Magnoliopsida</taxon>
        <taxon>eudicotyledons</taxon>
        <taxon>Gunneridae</taxon>
        <taxon>Pentapetalae</taxon>
        <taxon>rosids</taxon>
        <taxon>fabids</taxon>
        <taxon>Fagales</taxon>
        <taxon>Myricaceae</taxon>
        <taxon>Morella</taxon>
    </lineage>
</organism>
<evidence type="ECO:0000313" key="3">
    <source>
        <dbReference type="Proteomes" id="UP000516437"/>
    </source>
</evidence>